<feature type="compositionally biased region" description="Basic and acidic residues" evidence="4">
    <location>
        <begin position="59"/>
        <end position="80"/>
    </location>
</feature>
<dbReference type="Proteomes" id="UP000298390">
    <property type="component" value="Unassembled WGS sequence"/>
</dbReference>
<comment type="caution">
    <text evidence="5">The sequence shown here is derived from an EMBL/GenBank/DDBJ whole genome shotgun (WGS) entry which is preliminary data.</text>
</comment>
<dbReference type="AlphaFoldDB" id="A0A4Y9YMT4"/>
<proteinExistence type="inferred from homology"/>
<sequence>MSAPSFSSFPSSFSSFPDLDPGPSKRPATPAEESADARKKKKKKDREEKERKGRQHKHDRAEYDSMERRTDRSKKHKEDSPYAGFDDECLKAQEDVSLRAEKASHSEQLLYFTDRKGDPLNTQYGGLYAGSVPRYYLVGAEGGKTIFGLEHGWRVVHRGRKGVEVAVGGKRKMPGLTDSSARHLLHAPPTRRLLASSEDKYKYDEVEGFLRISSGRERKGDPSYRSITASKHDANADESESSEDEGEESSGDDSDTTPMTSLQVTLKSLEERLSADPASVPTWLSLLSHTLSTVPITSKNAPKARSEITLSILQRALSAHPQNASSKVLRLRYIKAGEETWHESKLRAEWEDALKVGGIEMWMEWLDWRIRKGEKGVEGIVEDAKRVLGAVIGDEIGMLRVLWRVAVGFRDAGYVERATALFQAQAELTYRTHPDMARQPFERQLDALEEFWESEAPRMGEANTKGVPYWTTNPIGDVTNLVSPRKAANISAGERDPFHRWAASESLSDRAYQLPTRSFDDAADEDPYATILFADIRPLLVDIRSAKAQDTFRRIWLAFLGLHVPGFLATLTSSSQESTDDRWACAHLASPSHLAAIVPSKANSAARRITADAQAGVLIGREREYSNAFGPVKNWGYGVLGALEAVPGTRWTMWGPEDVADVSIDLVREVFAQCRTGDDTEWDVLSLAFEGACNLKSAVAQSKKMLASAQNSLPLWAAHARLQRLRGRLDDARKVYQTILGSSNSTSAAHRQLWWDWAEMEWLAGRPESATEVILRSTGSQGTGGIPILRAKRQLQEAITVPSTAWKEREYIMKLWTLLELLTASPESALSTLDVHLSALDPGTLPHESLVVVSLSLLYVHGIVLRNPMPPALLRERAERVIEQHPSNTIVLGMFLEAQKGQAIWGRVKTLFGEGAEAGMRDKDLSRRAAEVWLASWEKGRWEAEQERTRGGLSAAVQSERYVYCVLRVILTALWQLYVQFEVRTGHVERAKKLLFRAVGECPLAKELYLLAFGPLRKAFSGRELNGWAETMAERGIRMRRGLDEALEGWTEEGGDNRAEETDTEDEIEHNARELRRLRPY</sequence>
<reference evidence="5 6" key="1">
    <citation type="submission" date="2019-01" db="EMBL/GenBank/DDBJ databases">
        <title>Genome sequencing of the rare red list fungi Fomitopsis rosea.</title>
        <authorList>
            <person name="Buettner E."/>
            <person name="Kellner H."/>
        </authorList>
    </citation>
    <scope>NUCLEOTIDE SEQUENCE [LARGE SCALE GENOMIC DNA]</scope>
    <source>
        <strain evidence="5 6">DSM 105464</strain>
    </source>
</reference>
<comment type="subcellular location">
    <subcellularLocation>
        <location evidence="1">Nucleus</location>
    </subcellularLocation>
</comment>
<feature type="region of interest" description="Disordered" evidence="4">
    <location>
        <begin position="214"/>
        <end position="259"/>
    </location>
</feature>
<name>A0A4Y9YMT4_9APHY</name>
<evidence type="ECO:0000256" key="3">
    <source>
        <dbReference type="ARBA" id="ARBA00023242"/>
    </source>
</evidence>
<dbReference type="Pfam" id="PF08424">
    <property type="entry name" value="NRDE-2"/>
    <property type="match status" value="1"/>
</dbReference>
<feature type="region of interest" description="Disordered" evidence="4">
    <location>
        <begin position="1"/>
        <end position="86"/>
    </location>
</feature>
<dbReference type="STRING" id="34475.A0A4Y9YMT4"/>
<dbReference type="GO" id="GO:0031048">
    <property type="term" value="P:regulatory ncRNA-mediated heterochromatin formation"/>
    <property type="evidence" value="ECO:0007669"/>
    <property type="project" value="TreeGrafter"/>
</dbReference>
<gene>
    <name evidence="5" type="ORF">EVJ58_g3250</name>
</gene>
<organism evidence="5 6">
    <name type="scientific">Rhodofomes roseus</name>
    <dbReference type="NCBI Taxonomy" id="34475"/>
    <lineage>
        <taxon>Eukaryota</taxon>
        <taxon>Fungi</taxon>
        <taxon>Dikarya</taxon>
        <taxon>Basidiomycota</taxon>
        <taxon>Agaricomycotina</taxon>
        <taxon>Agaricomycetes</taxon>
        <taxon>Polyporales</taxon>
        <taxon>Rhodofomes</taxon>
    </lineage>
</organism>
<comment type="similarity">
    <text evidence="2">Belongs to the NRDE2 family.</text>
</comment>
<feature type="region of interest" description="Disordered" evidence="4">
    <location>
        <begin position="170"/>
        <end position="191"/>
    </location>
</feature>
<evidence type="ECO:0000256" key="2">
    <source>
        <dbReference type="ARBA" id="ARBA00009265"/>
    </source>
</evidence>
<evidence type="ECO:0000313" key="6">
    <source>
        <dbReference type="Proteomes" id="UP000298390"/>
    </source>
</evidence>
<accession>A0A4Y9YMT4</accession>
<protein>
    <submittedName>
        <fullName evidence="5">Uncharacterized protein</fullName>
    </submittedName>
</protein>
<dbReference type="PANTHER" id="PTHR13471:SF0">
    <property type="entry name" value="NUCLEAR EXOSOME REGULATOR NRDE2"/>
    <property type="match status" value="1"/>
</dbReference>
<keyword evidence="3" id="KW-0539">Nucleus</keyword>
<evidence type="ECO:0000313" key="5">
    <source>
        <dbReference type="EMBL" id="TFY63432.1"/>
    </source>
</evidence>
<evidence type="ECO:0000256" key="4">
    <source>
        <dbReference type="SAM" id="MobiDB-lite"/>
    </source>
</evidence>
<dbReference type="Gene3D" id="1.25.40.10">
    <property type="entry name" value="Tetratricopeptide repeat domain"/>
    <property type="match status" value="1"/>
</dbReference>
<feature type="compositionally biased region" description="Acidic residues" evidence="4">
    <location>
        <begin position="236"/>
        <end position="255"/>
    </location>
</feature>
<evidence type="ECO:0000256" key="1">
    <source>
        <dbReference type="ARBA" id="ARBA00004123"/>
    </source>
</evidence>
<feature type="compositionally biased region" description="Low complexity" evidence="4">
    <location>
        <begin position="1"/>
        <end position="17"/>
    </location>
</feature>
<feature type="region of interest" description="Disordered" evidence="4">
    <location>
        <begin position="1050"/>
        <end position="1071"/>
    </location>
</feature>
<dbReference type="GO" id="GO:1902369">
    <property type="term" value="P:negative regulation of RNA catabolic process"/>
    <property type="evidence" value="ECO:0007669"/>
    <property type="project" value="TreeGrafter"/>
</dbReference>
<dbReference type="EMBL" id="SEKV01000130">
    <property type="protein sequence ID" value="TFY63432.1"/>
    <property type="molecule type" value="Genomic_DNA"/>
</dbReference>
<dbReference type="InterPro" id="IPR013633">
    <property type="entry name" value="NRDE-2"/>
</dbReference>
<dbReference type="PANTHER" id="PTHR13471">
    <property type="entry name" value="TETRATRICOPEPTIDE-LIKE HELICAL"/>
    <property type="match status" value="1"/>
</dbReference>
<dbReference type="InterPro" id="IPR011990">
    <property type="entry name" value="TPR-like_helical_dom_sf"/>
</dbReference>
<dbReference type="SUPFAM" id="SSF48452">
    <property type="entry name" value="TPR-like"/>
    <property type="match status" value="1"/>
</dbReference>
<dbReference type="GO" id="GO:0071013">
    <property type="term" value="C:catalytic step 2 spliceosome"/>
    <property type="evidence" value="ECO:0007669"/>
    <property type="project" value="TreeGrafter"/>
</dbReference>